<dbReference type="EMBL" id="ABCS01000014">
    <property type="protein sequence ID" value="EDM79991.1"/>
    <property type="molecule type" value="Genomic_DNA"/>
</dbReference>
<reference evidence="1 2" key="1">
    <citation type="submission" date="2007-06" db="EMBL/GenBank/DDBJ databases">
        <authorList>
            <person name="Shimkets L."/>
            <person name="Ferriera S."/>
            <person name="Johnson J."/>
            <person name="Kravitz S."/>
            <person name="Beeson K."/>
            <person name="Sutton G."/>
            <person name="Rogers Y.-H."/>
            <person name="Friedman R."/>
            <person name="Frazier M."/>
            <person name="Venter J.C."/>
        </authorList>
    </citation>
    <scope>NUCLEOTIDE SEQUENCE [LARGE SCALE GENOMIC DNA]</scope>
    <source>
        <strain evidence="1 2">SIR-1</strain>
    </source>
</reference>
<dbReference type="Proteomes" id="UP000005801">
    <property type="component" value="Unassembled WGS sequence"/>
</dbReference>
<keyword evidence="2" id="KW-1185">Reference proteome</keyword>
<accession>A6G222</accession>
<protein>
    <submittedName>
        <fullName evidence="1">Uncharacterized protein</fullName>
    </submittedName>
</protein>
<sequence>MWDPGDLGEQESMSTTRLDRLVEKYARYLFLDRRAGVRRELQVEVALGDWSAGLLGDARSARTLWVRVDEEGGSAVLEQGSAHAAAPYLAVGIFEEDPIKTVVLGYPGRLVVVGEYPVIEHVDDDGRSRFQTRVRVRATEHELGPVLEGDLDDYRYVIDPRNYRVYVAPITEEGGWDPSRRALALVYYLERSDRFRSRLIPVRLSAR</sequence>
<comment type="caution">
    <text evidence="1">The sequence shown here is derived from an EMBL/GenBank/DDBJ whole genome shotgun (WGS) entry which is preliminary data.</text>
</comment>
<name>A6G222_9BACT</name>
<proteinExistence type="predicted"/>
<evidence type="ECO:0000313" key="1">
    <source>
        <dbReference type="EMBL" id="EDM79991.1"/>
    </source>
</evidence>
<organism evidence="1 2">
    <name type="scientific">Plesiocystis pacifica SIR-1</name>
    <dbReference type="NCBI Taxonomy" id="391625"/>
    <lineage>
        <taxon>Bacteria</taxon>
        <taxon>Pseudomonadati</taxon>
        <taxon>Myxococcota</taxon>
        <taxon>Polyangia</taxon>
        <taxon>Nannocystales</taxon>
        <taxon>Nannocystaceae</taxon>
        <taxon>Plesiocystis</taxon>
    </lineage>
</organism>
<gene>
    <name evidence="1" type="ORF">PPSIR1_20229</name>
</gene>
<evidence type="ECO:0000313" key="2">
    <source>
        <dbReference type="Proteomes" id="UP000005801"/>
    </source>
</evidence>
<dbReference type="AlphaFoldDB" id="A6G222"/>